<feature type="compositionally biased region" description="Low complexity" evidence="4">
    <location>
        <begin position="494"/>
        <end position="527"/>
    </location>
</feature>
<feature type="region of interest" description="Disordered" evidence="4">
    <location>
        <begin position="181"/>
        <end position="213"/>
    </location>
</feature>
<keyword evidence="3" id="KW-0496">Mitochondrion</keyword>
<dbReference type="SUPFAM" id="SSF57959">
    <property type="entry name" value="Leucine zipper domain"/>
    <property type="match status" value="1"/>
</dbReference>
<feature type="region of interest" description="Disordered" evidence="4">
    <location>
        <begin position="15"/>
        <end position="103"/>
    </location>
</feature>
<gene>
    <name evidence="6" type="ORF">SCAR479_09533</name>
</gene>
<dbReference type="EMBL" id="JARVKM010000046">
    <property type="protein sequence ID" value="KAK9773892.1"/>
    <property type="molecule type" value="Genomic_DNA"/>
</dbReference>
<proteinExistence type="inferred from homology"/>
<reference evidence="6 7" key="1">
    <citation type="submission" date="2024-02" db="EMBL/GenBank/DDBJ databases">
        <title>First draft genome assembly of two strains of Seiridium cardinale.</title>
        <authorList>
            <person name="Emiliani G."/>
            <person name="Scali E."/>
        </authorList>
    </citation>
    <scope>NUCLEOTIDE SEQUENCE [LARGE SCALE GENOMIC DNA]</scope>
    <source>
        <strain evidence="6 7">BM-138-000479</strain>
    </source>
</reference>
<accession>A0ABR2XJA5</accession>
<dbReference type="Gene3D" id="1.20.5.170">
    <property type="match status" value="1"/>
</dbReference>
<dbReference type="InterPro" id="IPR036013">
    <property type="entry name" value="Band_7/SPFH_dom_sf"/>
</dbReference>
<evidence type="ECO:0000256" key="3">
    <source>
        <dbReference type="ARBA" id="ARBA00023128"/>
    </source>
</evidence>
<evidence type="ECO:0000259" key="5">
    <source>
        <dbReference type="SMART" id="SM00244"/>
    </source>
</evidence>
<dbReference type="PRINTS" id="PR00721">
    <property type="entry name" value="STOMATIN"/>
</dbReference>
<dbReference type="SUPFAM" id="SSF117892">
    <property type="entry name" value="Band 7/SPFH domain"/>
    <property type="match status" value="1"/>
</dbReference>
<evidence type="ECO:0000256" key="4">
    <source>
        <dbReference type="SAM" id="MobiDB-lite"/>
    </source>
</evidence>
<protein>
    <submittedName>
        <fullName evidence="6">Hypothitical protein</fullName>
    </submittedName>
</protein>
<evidence type="ECO:0000313" key="7">
    <source>
        <dbReference type="Proteomes" id="UP001465668"/>
    </source>
</evidence>
<dbReference type="InterPro" id="IPR046347">
    <property type="entry name" value="bZIP_sf"/>
</dbReference>
<keyword evidence="7" id="KW-1185">Reference proteome</keyword>
<dbReference type="Pfam" id="PF01145">
    <property type="entry name" value="Band_7"/>
    <property type="match status" value="1"/>
</dbReference>
<feature type="domain" description="Band 7" evidence="5">
    <location>
        <begin position="758"/>
        <end position="916"/>
    </location>
</feature>
<feature type="region of interest" description="Disordered" evidence="4">
    <location>
        <begin position="478"/>
        <end position="535"/>
    </location>
</feature>
<evidence type="ECO:0000256" key="2">
    <source>
        <dbReference type="ARBA" id="ARBA00008164"/>
    </source>
</evidence>
<dbReference type="InterPro" id="IPR001972">
    <property type="entry name" value="Stomatin_HflK_fam"/>
</dbReference>
<dbReference type="InterPro" id="IPR001107">
    <property type="entry name" value="Band_7"/>
</dbReference>
<dbReference type="Pfam" id="PF16200">
    <property type="entry name" value="Band_7_C"/>
    <property type="match status" value="1"/>
</dbReference>
<dbReference type="SMART" id="SM00244">
    <property type="entry name" value="PHB"/>
    <property type="match status" value="1"/>
</dbReference>
<comment type="similarity">
    <text evidence="2">Belongs to the band 7/mec-2 family.</text>
</comment>
<dbReference type="Gene3D" id="3.30.479.30">
    <property type="entry name" value="Band 7 domain"/>
    <property type="match status" value="1"/>
</dbReference>
<dbReference type="CDD" id="cd08829">
    <property type="entry name" value="SPFH_paraslipin"/>
    <property type="match status" value="1"/>
</dbReference>
<comment type="subcellular location">
    <subcellularLocation>
        <location evidence="1">Mitochondrion</location>
    </subcellularLocation>
</comment>
<evidence type="ECO:0000256" key="1">
    <source>
        <dbReference type="ARBA" id="ARBA00004173"/>
    </source>
</evidence>
<dbReference type="Proteomes" id="UP001465668">
    <property type="component" value="Unassembled WGS sequence"/>
</dbReference>
<feature type="compositionally biased region" description="Basic and acidic residues" evidence="4">
    <location>
        <begin position="20"/>
        <end position="32"/>
    </location>
</feature>
<dbReference type="PANTHER" id="PTHR43327">
    <property type="entry name" value="STOMATIN-LIKE PROTEIN 2, MITOCHONDRIAL"/>
    <property type="match status" value="1"/>
</dbReference>
<feature type="region of interest" description="Disordered" evidence="4">
    <location>
        <begin position="388"/>
        <end position="410"/>
    </location>
</feature>
<sequence>MRVMQSDLAILNAAQYDVEPQYRRDCAKERPLKAPPSVSNESRPKKRLRPVLADEPAQPEPEEERKRARGRPRLDPTDQTPQDRRRTQIRLAQRAYRNRKESAISTLEKDVDDLKEVNEQMGEAYRKLFDYATRNGLLEQAPEFGQHLMNLEALARRSVEHVSKNEEEVDSSDSAAGVALARRNPSVSPSTLSAPPTHQQQQQQPQQPQQPQQLWAGIVLSHEASAAPSQHVHPNVPNISIPHHAAHSGYEIIAQPTSQNASFPQPLSYDQPDIFSQHHPWASAPSPWNSLPNPHSYAFQEWTFGKRLQRTALQCAAKLITQENPPPDKMMRVFGFSRLFETHEQLRERTLACLGRTASDDLSHWKFPFHTVGGAGTHFADMHSRAPELRTNGKGPASPKSGRPKDLAPFSIGPFDLRTNKLRESLIGLGGQLNLPGFDGVFWDPDEVDYYLLQNGVNIPALADHWVVEIEDGAFAGSRANAADPPQPRTHDMSSSGASSASSLGVQSTPSTAHSSSTTATSASISSPEIHGDNATMSATIPTREIWQSQSSIPVTQQFSHGYVEAATTSNMTSFGGSMTGAFSDASLLALAPSMVPQPDIGIPDAQFQGVHSTAQPLIPRKKAWRIDVEKFIHRWNVWAKRNLELELHQKVPKLPGPQRQLLRSLLRGDISKPPSTIASKMSLLHRAEKSLLAPALRRGVATPTTSQTPRLAATQTLRTFQTSSRALLPVGPGGSSIGGLGAAPPSYFQRPSLPANTIVRFVPQQTAWIVERMGKFNRILPPGLTVLMPFIDRIAYVKSLKEQAFEIPSQSAITADNVTLELDGVLYTRVFDAYKASYGVEDAEYAISQLAQTTMRSEIGQLSLDHVLKERAALNTNITAAINEAAQAWGVTCLRYEIRDIHAPAAVVEAMHRQVTAERSKRAEILESEGQRQSAINIAEGKKQSVILASEALKEEQINRASGEAEAILMKAKASAAGIDAIANSIQTGGGAAQGAVSLSVAEKYVDAFGKLARESTAVVVPGNVGDLGGMIATGLSVYGKVGEAQSRTMAERLVKGSDEGDVTKSEREQEGGIVNEVYLERKPGRRYDIGHFKEPYLVWKTSVQYRESVCIFWIPAGGHGIFKLPNVEKKQMGMAFDRRIASCGIASQF</sequence>
<dbReference type="PANTHER" id="PTHR43327:SF10">
    <property type="entry name" value="STOMATIN-LIKE PROTEIN 2, MITOCHONDRIAL"/>
    <property type="match status" value="1"/>
</dbReference>
<organism evidence="6 7">
    <name type="scientific">Seiridium cardinale</name>
    <dbReference type="NCBI Taxonomy" id="138064"/>
    <lineage>
        <taxon>Eukaryota</taxon>
        <taxon>Fungi</taxon>
        <taxon>Dikarya</taxon>
        <taxon>Ascomycota</taxon>
        <taxon>Pezizomycotina</taxon>
        <taxon>Sordariomycetes</taxon>
        <taxon>Xylariomycetidae</taxon>
        <taxon>Amphisphaeriales</taxon>
        <taxon>Sporocadaceae</taxon>
        <taxon>Seiridium</taxon>
    </lineage>
</organism>
<dbReference type="CDD" id="cd14688">
    <property type="entry name" value="bZIP_YAP"/>
    <property type="match status" value="1"/>
</dbReference>
<name>A0ABR2XJA5_9PEZI</name>
<evidence type="ECO:0000313" key="6">
    <source>
        <dbReference type="EMBL" id="KAK9773892.1"/>
    </source>
</evidence>
<dbReference type="InterPro" id="IPR050710">
    <property type="entry name" value="Band7/mec-2_domain"/>
</dbReference>
<comment type="caution">
    <text evidence="6">The sequence shown here is derived from an EMBL/GenBank/DDBJ whole genome shotgun (WGS) entry which is preliminary data.</text>
</comment>
<dbReference type="InterPro" id="IPR032435">
    <property type="entry name" value="STML2-like_C"/>
</dbReference>
<feature type="compositionally biased region" description="Polar residues" evidence="4">
    <location>
        <begin position="185"/>
        <end position="198"/>
    </location>
</feature>
<feature type="compositionally biased region" description="Low complexity" evidence="4">
    <location>
        <begin position="199"/>
        <end position="213"/>
    </location>
</feature>
<feature type="compositionally biased region" description="Basic and acidic residues" evidence="4">
    <location>
        <begin position="72"/>
        <end position="86"/>
    </location>
</feature>